<dbReference type="Gene3D" id="3.40.30.10">
    <property type="entry name" value="Glutaredoxin"/>
    <property type="match status" value="1"/>
</dbReference>
<proteinExistence type="predicted"/>
<reference evidence="6 7" key="1">
    <citation type="submission" date="2019-03" db="EMBL/GenBank/DDBJ databases">
        <title>Genomic Encyclopedia of Type Strains, Phase IV (KMG-IV): sequencing the most valuable type-strain genomes for metagenomic binning, comparative biology and taxonomic classification.</title>
        <authorList>
            <person name="Goeker M."/>
        </authorList>
    </citation>
    <scope>NUCLEOTIDE SEQUENCE [LARGE SCALE GENOMIC DNA]</scope>
    <source>
        <strain evidence="6 7">DSM 100059</strain>
    </source>
</reference>
<comment type="caution">
    <text evidence="6">The sequence shown here is derived from an EMBL/GenBank/DDBJ whole genome shotgun (WGS) entry which is preliminary data.</text>
</comment>
<dbReference type="GO" id="GO:0016853">
    <property type="term" value="F:isomerase activity"/>
    <property type="evidence" value="ECO:0007669"/>
    <property type="project" value="UniProtKB-KW"/>
</dbReference>
<dbReference type="RefSeq" id="WP_133994669.1">
    <property type="nucleotide sequence ID" value="NZ_SODV01000001.1"/>
</dbReference>
<dbReference type="PANTHER" id="PTHR42852:SF6">
    <property type="entry name" value="THIOL:DISULFIDE INTERCHANGE PROTEIN DSBE"/>
    <property type="match status" value="1"/>
</dbReference>
<keyword evidence="6" id="KW-0413">Isomerase</keyword>
<evidence type="ECO:0000256" key="1">
    <source>
        <dbReference type="ARBA" id="ARBA00004196"/>
    </source>
</evidence>
<dbReference type="EMBL" id="SODV01000001">
    <property type="protein sequence ID" value="TDX02041.1"/>
    <property type="molecule type" value="Genomic_DNA"/>
</dbReference>
<dbReference type="Pfam" id="PF00578">
    <property type="entry name" value="AhpC-TSA"/>
    <property type="match status" value="1"/>
</dbReference>
<keyword evidence="2" id="KW-0201">Cytochrome c-type biogenesis</keyword>
<evidence type="ECO:0000259" key="5">
    <source>
        <dbReference type="PROSITE" id="PS51352"/>
    </source>
</evidence>
<evidence type="ECO:0000256" key="4">
    <source>
        <dbReference type="ARBA" id="ARBA00023284"/>
    </source>
</evidence>
<dbReference type="AlphaFoldDB" id="A0A4R8DXV2"/>
<dbReference type="CDD" id="cd02966">
    <property type="entry name" value="TlpA_like_family"/>
    <property type="match status" value="1"/>
</dbReference>
<dbReference type="SUPFAM" id="SSF52833">
    <property type="entry name" value="Thioredoxin-like"/>
    <property type="match status" value="1"/>
</dbReference>
<dbReference type="GO" id="GO:0016491">
    <property type="term" value="F:oxidoreductase activity"/>
    <property type="evidence" value="ECO:0007669"/>
    <property type="project" value="InterPro"/>
</dbReference>
<name>A0A4R8DXV2_9BACT</name>
<evidence type="ECO:0000256" key="3">
    <source>
        <dbReference type="ARBA" id="ARBA00023157"/>
    </source>
</evidence>
<gene>
    <name evidence="6" type="ORF">EDB95_3089</name>
</gene>
<dbReference type="InterPro" id="IPR036249">
    <property type="entry name" value="Thioredoxin-like_sf"/>
</dbReference>
<evidence type="ECO:0000256" key="2">
    <source>
        <dbReference type="ARBA" id="ARBA00022748"/>
    </source>
</evidence>
<dbReference type="InterPro" id="IPR050553">
    <property type="entry name" value="Thioredoxin_ResA/DsbE_sf"/>
</dbReference>
<sequence>MKTLLAACFALLTVSARSEPQNADTDVLDVDSVGRAALLQFTETERDAFVKANNAAIGEGIRPFWNAYRAKKLLFVSENPDVHLSLIVFKDDIVRYGPMEGISMDSLWNFYNKYLAATYAHSPEDSSIRELFYYNTLSVGKKAPAFVQEDVHGNMVDLRKIKSRYILLNFWASWCQPCVQEIPQFNHIRSKYPADVLEFIFVSEDKAKETEGKASLKYGHTYGFHCMSNDSLLLKFNVKGIPKTYLLDRETGVILFFSDGTLTDDAIIKALNATR</sequence>
<comment type="subcellular location">
    <subcellularLocation>
        <location evidence="1">Cell envelope</location>
    </subcellularLocation>
</comment>
<protein>
    <submittedName>
        <fullName evidence="6">Thiol-disulfide isomerase/thioredoxin</fullName>
    </submittedName>
</protein>
<dbReference type="PROSITE" id="PS51352">
    <property type="entry name" value="THIOREDOXIN_2"/>
    <property type="match status" value="1"/>
</dbReference>
<dbReference type="GO" id="GO:0016209">
    <property type="term" value="F:antioxidant activity"/>
    <property type="evidence" value="ECO:0007669"/>
    <property type="project" value="InterPro"/>
</dbReference>
<keyword evidence="7" id="KW-1185">Reference proteome</keyword>
<accession>A0A4R8DXV2</accession>
<dbReference type="InterPro" id="IPR000866">
    <property type="entry name" value="AhpC/TSA"/>
</dbReference>
<dbReference type="InterPro" id="IPR013766">
    <property type="entry name" value="Thioredoxin_domain"/>
</dbReference>
<dbReference type="OrthoDB" id="702151at2"/>
<dbReference type="Proteomes" id="UP000294498">
    <property type="component" value="Unassembled WGS sequence"/>
</dbReference>
<evidence type="ECO:0000313" key="7">
    <source>
        <dbReference type="Proteomes" id="UP000294498"/>
    </source>
</evidence>
<keyword evidence="4" id="KW-0676">Redox-active center</keyword>
<dbReference type="PANTHER" id="PTHR42852">
    <property type="entry name" value="THIOL:DISULFIDE INTERCHANGE PROTEIN DSBE"/>
    <property type="match status" value="1"/>
</dbReference>
<dbReference type="GO" id="GO:0030313">
    <property type="term" value="C:cell envelope"/>
    <property type="evidence" value="ECO:0007669"/>
    <property type="project" value="UniProtKB-SubCell"/>
</dbReference>
<evidence type="ECO:0000313" key="6">
    <source>
        <dbReference type="EMBL" id="TDX02041.1"/>
    </source>
</evidence>
<organism evidence="6 7">
    <name type="scientific">Dinghuibacter silviterrae</name>
    <dbReference type="NCBI Taxonomy" id="1539049"/>
    <lineage>
        <taxon>Bacteria</taxon>
        <taxon>Pseudomonadati</taxon>
        <taxon>Bacteroidota</taxon>
        <taxon>Chitinophagia</taxon>
        <taxon>Chitinophagales</taxon>
        <taxon>Chitinophagaceae</taxon>
        <taxon>Dinghuibacter</taxon>
    </lineage>
</organism>
<keyword evidence="3" id="KW-1015">Disulfide bond</keyword>
<feature type="domain" description="Thioredoxin" evidence="5">
    <location>
        <begin position="137"/>
        <end position="275"/>
    </location>
</feature>
<dbReference type="GO" id="GO:0017004">
    <property type="term" value="P:cytochrome complex assembly"/>
    <property type="evidence" value="ECO:0007669"/>
    <property type="project" value="UniProtKB-KW"/>
</dbReference>